<dbReference type="Proteomes" id="UP000596660">
    <property type="component" value="Unplaced"/>
</dbReference>
<feature type="compositionally biased region" description="Polar residues" evidence="1">
    <location>
        <begin position="1"/>
        <end position="14"/>
    </location>
</feature>
<feature type="domain" description="MYB-CC type transcription factor LHEQLE-containing" evidence="2">
    <location>
        <begin position="91"/>
        <end position="136"/>
    </location>
</feature>
<protein>
    <recommendedName>
        <fullName evidence="2">MYB-CC type transcription factor LHEQLE-containing domain-containing protein</fullName>
    </recommendedName>
</protein>
<dbReference type="Gene3D" id="1.10.10.60">
    <property type="entry name" value="Homeodomain-like"/>
    <property type="match status" value="1"/>
</dbReference>
<evidence type="ECO:0000259" key="2">
    <source>
        <dbReference type="Pfam" id="PF14379"/>
    </source>
</evidence>
<feature type="region of interest" description="Disordered" evidence="1">
    <location>
        <begin position="1"/>
        <end position="32"/>
    </location>
</feature>
<dbReference type="Gramene" id="AUR62043017-RA">
    <property type="protein sequence ID" value="AUR62043017-RA:cds"/>
    <property type="gene ID" value="AUR62043017"/>
</dbReference>
<accession>A0A803NAI9</accession>
<name>A0A803NAI9_CHEQI</name>
<dbReference type="GO" id="GO:0003700">
    <property type="term" value="F:DNA-binding transcription factor activity"/>
    <property type="evidence" value="ECO:0007669"/>
    <property type="project" value="InterPro"/>
</dbReference>
<evidence type="ECO:0000313" key="4">
    <source>
        <dbReference type="Proteomes" id="UP000596660"/>
    </source>
</evidence>
<dbReference type="InterPro" id="IPR025756">
    <property type="entry name" value="Myb_CC_LHEQLE"/>
</dbReference>
<reference evidence="3" key="1">
    <citation type="journal article" date="2017" name="Nature">
        <title>The genome of Chenopodium quinoa.</title>
        <authorList>
            <person name="Jarvis D.E."/>
            <person name="Ho Y.S."/>
            <person name="Lightfoot D.J."/>
            <person name="Schmoeckel S.M."/>
            <person name="Li B."/>
            <person name="Borm T.J.A."/>
            <person name="Ohyanagi H."/>
            <person name="Mineta K."/>
            <person name="Michell C.T."/>
            <person name="Saber N."/>
            <person name="Kharbatia N.M."/>
            <person name="Rupper R.R."/>
            <person name="Sharp A.R."/>
            <person name="Dally N."/>
            <person name="Boughton B.A."/>
            <person name="Woo Y.H."/>
            <person name="Gao G."/>
            <person name="Schijlen E.G.W.M."/>
            <person name="Guo X."/>
            <person name="Momin A.A."/>
            <person name="Negrao S."/>
            <person name="Al-Babili S."/>
            <person name="Gehring C."/>
            <person name="Roessner U."/>
            <person name="Jung C."/>
            <person name="Murphy K."/>
            <person name="Arold S.T."/>
            <person name="Gojobori T."/>
            <person name="van der Linden C.G."/>
            <person name="van Loo E.N."/>
            <person name="Jellen E.N."/>
            <person name="Maughan P.J."/>
            <person name="Tester M."/>
        </authorList>
    </citation>
    <scope>NUCLEOTIDE SEQUENCE [LARGE SCALE GENOMIC DNA]</scope>
    <source>
        <strain evidence="3">cv. PI 614886</strain>
    </source>
</reference>
<dbReference type="PANTHER" id="PTHR31499:SF43">
    <property type="entry name" value="MYB FAMILY TRANSCRIPTION FACTOR APL"/>
    <property type="match status" value="1"/>
</dbReference>
<evidence type="ECO:0000256" key="1">
    <source>
        <dbReference type="SAM" id="MobiDB-lite"/>
    </source>
</evidence>
<proteinExistence type="predicted"/>
<sequence>MFHPQRPSSTAMNKSNERSSSSSMCAQNDSGLILTTDPKPRLRWTLELHDRFVDAVAQLGGPDIVSSSLEAHRNTASSSGFMNRNINENNVHISDAIQMQMEVQRRLQEQLEVQRHLQLRIEAQGKYMQNIIEKACLTLAGETNSSASASYKGTNILPGNSPHMNFPCLQDLNIYSGDQVDHQQSMDASRPSFENFMKAPYDNLCFGKKRPNPYIGDNGKSPVIWFEDLGLQELGPSAN</sequence>
<dbReference type="AlphaFoldDB" id="A0A803NAI9"/>
<dbReference type="EnsemblPlants" id="AUR62043017-RA">
    <property type="protein sequence ID" value="AUR62043017-RA:cds"/>
    <property type="gene ID" value="AUR62043017"/>
</dbReference>
<dbReference type="PANTHER" id="PTHR31499">
    <property type="entry name" value="MYB FAMILY TRANSCRIPTION FACTOR PHL11"/>
    <property type="match status" value="1"/>
</dbReference>
<evidence type="ECO:0000313" key="3">
    <source>
        <dbReference type="EnsemblPlants" id="AUR62043017-RA:cds"/>
    </source>
</evidence>
<dbReference type="Pfam" id="PF14379">
    <property type="entry name" value="Myb_CC_LHEQLE"/>
    <property type="match status" value="1"/>
</dbReference>
<organism evidence="3 4">
    <name type="scientific">Chenopodium quinoa</name>
    <name type="common">Quinoa</name>
    <dbReference type="NCBI Taxonomy" id="63459"/>
    <lineage>
        <taxon>Eukaryota</taxon>
        <taxon>Viridiplantae</taxon>
        <taxon>Streptophyta</taxon>
        <taxon>Embryophyta</taxon>
        <taxon>Tracheophyta</taxon>
        <taxon>Spermatophyta</taxon>
        <taxon>Magnoliopsida</taxon>
        <taxon>eudicotyledons</taxon>
        <taxon>Gunneridae</taxon>
        <taxon>Pentapetalae</taxon>
        <taxon>Caryophyllales</taxon>
        <taxon>Chenopodiaceae</taxon>
        <taxon>Chenopodioideae</taxon>
        <taxon>Atripliceae</taxon>
        <taxon>Chenopodium</taxon>
    </lineage>
</organism>
<keyword evidence="4" id="KW-1185">Reference proteome</keyword>
<dbReference type="InterPro" id="IPR046955">
    <property type="entry name" value="PHR1-like"/>
</dbReference>
<reference evidence="3" key="2">
    <citation type="submission" date="2021-03" db="UniProtKB">
        <authorList>
            <consortium name="EnsemblPlants"/>
        </authorList>
    </citation>
    <scope>IDENTIFICATION</scope>
</reference>